<feature type="domain" description="Glutathione synthase substrate-binding" evidence="1">
    <location>
        <begin position="50"/>
        <end position="78"/>
    </location>
</feature>
<dbReference type="PANTHER" id="PTHR11130">
    <property type="entry name" value="GLUTATHIONE SYNTHETASE"/>
    <property type="match status" value="1"/>
</dbReference>
<reference evidence="2 3" key="1">
    <citation type="submission" date="2024-02" db="EMBL/GenBank/DDBJ databases">
        <authorList>
            <person name="Vignale AGUSTIN F."/>
            <person name="Sosa J E."/>
            <person name="Modenutti C."/>
        </authorList>
    </citation>
    <scope>NUCLEOTIDE SEQUENCE [LARGE SCALE GENOMIC DNA]</scope>
</reference>
<sequence>MTLDCRNEGLLNQYGQHVALDSERIPRNNAVGQFAEALAKAWAEYNNPRAVVMVVVQAEERNMYDQHLLCTILKERYPFRRL</sequence>
<evidence type="ECO:0000259" key="1">
    <source>
        <dbReference type="Pfam" id="PF03199"/>
    </source>
</evidence>
<dbReference type="InterPro" id="IPR037013">
    <property type="entry name" value="GSH-S_sub-bd_sf"/>
</dbReference>
<dbReference type="PANTHER" id="PTHR11130:SF0">
    <property type="entry name" value="GLUTATHIONE SYNTHETASE"/>
    <property type="match status" value="1"/>
</dbReference>
<dbReference type="Proteomes" id="UP001642360">
    <property type="component" value="Unassembled WGS sequence"/>
</dbReference>
<keyword evidence="3" id="KW-1185">Reference proteome</keyword>
<organism evidence="2 3">
    <name type="scientific">Ilex paraguariensis</name>
    <name type="common">yerba mate</name>
    <dbReference type="NCBI Taxonomy" id="185542"/>
    <lineage>
        <taxon>Eukaryota</taxon>
        <taxon>Viridiplantae</taxon>
        <taxon>Streptophyta</taxon>
        <taxon>Embryophyta</taxon>
        <taxon>Tracheophyta</taxon>
        <taxon>Spermatophyta</taxon>
        <taxon>Magnoliopsida</taxon>
        <taxon>eudicotyledons</taxon>
        <taxon>Gunneridae</taxon>
        <taxon>Pentapetalae</taxon>
        <taxon>asterids</taxon>
        <taxon>campanulids</taxon>
        <taxon>Aquifoliales</taxon>
        <taxon>Aquifoliaceae</taxon>
        <taxon>Ilex</taxon>
    </lineage>
</organism>
<dbReference type="AlphaFoldDB" id="A0ABC8U3R2"/>
<accession>A0ABC8U3R2</accession>
<dbReference type="InterPro" id="IPR004887">
    <property type="entry name" value="GSH_synth_subst-bd"/>
</dbReference>
<comment type="caution">
    <text evidence="2">The sequence shown here is derived from an EMBL/GenBank/DDBJ whole genome shotgun (WGS) entry which is preliminary data.</text>
</comment>
<evidence type="ECO:0000313" key="3">
    <source>
        <dbReference type="Proteomes" id="UP001642360"/>
    </source>
</evidence>
<protein>
    <recommendedName>
        <fullName evidence="1">Glutathione synthase substrate-binding domain-containing protein</fullName>
    </recommendedName>
</protein>
<proteinExistence type="predicted"/>
<dbReference type="Pfam" id="PF03199">
    <property type="entry name" value="GSH_synthase"/>
    <property type="match status" value="1"/>
</dbReference>
<dbReference type="InterPro" id="IPR005615">
    <property type="entry name" value="Glutathione_synthase"/>
</dbReference>
<name>A0ABC8U3R2_9AQUA</name>
<dbReference type="Gene3D" id="3.40.50.1760">
    <property type="entry name" value="Glutathione synthase, substrate-binding domain superfamily, eukaryotic"/>
    <property type="match status" value="1"/>
</dbReference>
<gene>
    <name evidence="2" type="ORF">ILEXP_LOCUS44447</name>
</gene>
<evidence type="ECO:0000313" key="2">
    <source>
        <dbReference type="EMBL" id="CAK9174693.1"/>
    </source>
</evidence>
<dbReference type="EMBL" id="CAUOFW020006392">
    <property type="protein sequence ID" value="CAK9174693.1"/>
    <property type="molecule type" value="Genomic_DNA"/>
</dbReference>